<evidence type="ECO:0000256" key="3">
    <source>
        <dbReference type="ARBA" id="ARBA00022898"/>
    </source>
</evidence>
<dbReference type="GO" id="GO:0043420">
    <property type="term" value="P:anthranilate metabolic process"/>
    <property type="evidence" value="ECO:0007669"/>
    <property type="project" value="TreeGrafter"/>
</dbReference>
<dbReference type="EC" id="3.7.1.3" evidence="4 5"/>
<proteinExistence type="inferred from homology"/>
<comment type="pathway">
    <text evidence="4 6">Amino-acid degradation; L-kynurenine degradation; L-alanine and anthranilate from L-kynurenine: step 1/1.</text>
</comment>
<dbReference type="InterPro" id="IPR010111">
    <property type="entry name" value="Kynureninase"/>
</dbReference>
<evidence type="ECO:0000256" key="5">
    <source>
        <dbReference type="NCBIfam" id="TIGR01814"/>
    </source>
</evidence>
<dbReference type="GO" id="GO:0030429">
    <property type="term" value="F:kynureninase activity"/>
    <property type="evidence" value="ECO:0007669"/>
    <property type="project" value="UniProtKB-UniRule"/>
</dbReference>
<name>A0A7G9RGW4_9ACTN</name>
<dbReference type="InterPro" id="IPR015421">
    <property type="entry name" value="PyrdxlP-dep_Trfase_major"/>
</dbReference>
<evidence type="ECO:0000256" key="6">
    <source>
        <dbReference type="PIRNR" id="PIRNR038800"/>
    </source>
</evidence>
<comment type="function">
    <text evidence="4 6">Catalyzes the cleavage of L-kynurenine (L-Kyn) and L-3-hydroxykynurenine (L-3OHKyn) into anthranilic acid (AA) and 3-hydroxyanthranilic acid (3-OHAA), respectively.</text>
</comment>
<dbReference type="GO" id="GO:0019441">
    <property type="term" value="P:L-tryptophan catabolic process to kynurenine"/>
    <property type="evidence" value="ECO:0007669"/>
    <property type="project" value="TreeGrafter"/>
</dbReference>
<sequence length="407" mass="43325">MDRAGALALDAAGPFRSRRDRFLLPDGLVYLDGNSLGALPRGVDERLHAAITQEWGHGLIGSWNDAGWMDLPRRVAGRVGRLVGADAGSVHVGDSTSVLLFKLLVASFGLRPGRRVMVLEPTTFPTDGYVAAGVAELLDVELRWCDPADPAASLDEDVAVLALTHVDFRSGALYDMAALTRAAHEAGALVCWDLCHSTGAMPVDLTAVDADLAVGCGYKYLNGGPGAPAFGYVAPRHHAALRQPITGWMGHAQPFAMTLDYEPAPGAARLASGTPSVLAQTALDAALEVFDDVDLAELRAHSESLTGLFIDLVDARLGDRVGVVTPREPRLRGSQVSLRHDDAYGIVQALIARGVVGDFRTPDVARFGFAPLYVTHADVFDAVQALVEVLDGEEHLRPEYAVRNAVT</sequence>
<comment type="catalytic activity">
    <reaction evidence="6">
        <text>3-hydroxy-L-kynurenine + H2O = 3-hydroxyanthranilate + L-alanine + H(+)</text>
        <dbReference type="Rhea" id="RHEA:25143"/>
        <dbReference type="ChEBI" id="CHEBI:15377"/>
        <dbReference type="ChEBI" id="CHEBI:15378"/>
        <dbReference type="ChEBI" id="CHEBI:36559"/>
        <dbReference type="ChEBI" id="CHEBI:57972"/>
        <dbReference type="ChEBI" id="CHEBI:58125"/>
        <dbReference type="EC" id="3.7.1.3"/>
    </reaction>
</comment>
<gene>
    <name evidence="4 7" type="primary">kynU</name>
    <name evidence="7" type="ORF">H9L09_04805</name>
</gene>
<dbReference type="GO" id="GO:0030170">
    <property type="term" value="F:pyridoxal phosphate binding"/>
    <property type="evidence" value="ECO:0007669"/>
    <property type="project" value="UniProtKB-UniRule"/>
</dbReference>
<evidence type="ECO:0000256" key="2">
    <source>
        <dbReference type="ARBA" id="ARBA00022801"/>
    </source>
</evidence>
<dbReference type="UniPathway" id="UPA00253">
    <property type="reaction ID" value="UER00329"/>
</dbReference>
<protein>
    <recommendedName>
        <fullName evidence="4 5">Kynureninase</fullName>
        <ecNumber evidence="4 5">3.7.1.3</ecNumber>
    </recommendedName>
    <alternativeName>
        <fullName evidence="4">L-kynurenine hydrolase</fullName>
    </alternativeName>
</protein>
<feature type="binding site" evidence="4">
    <location>
        <position position="96"/>
    </location>
    <ligand>
        <name>pyridoxal 5'-phosphate</name>
        <dbReference type="ChEBI" id="CHEBI:597326"/>
    </ligand>
</feature>
<feature type="binding site" evidence="4">
    <location>
        <position position="196"/>
    </location>
    <ligand>
        <name>pyridoxal 5'-phosphate</name>
        <dbReference type="ChEBI" id="CHEBI:597326"/>
    </ligand>
</feature>
<dbReference type="Gene3D" id="3.90.1150.10">
    <property type="entry name" value="Aspartate Aminotransferase, domain 1"/>
    <property type="match status" value="1"/>
</dbReference>
<dbReference type="SUPFAM" id="SSF53383">
    <property type="entry name" value="PLP-dependent transferases"/>
    <property type="match status" value="1"/>
</dbReference>
<evidence type="ECO:0000256" key="4">
    <source>
        <dbReference type="HAMAP-Rule" id="MF_01970"/>
    </source>
</evidence>
<comment type="pathway">
    <text evidence="4 6">Cofactor biosynthesis; NAD(+) biosynthesis; quinolinate from L-kynurenine: step 2/3.</text>
</comment>
<evidence type="ECO:0000256" key="1">
    <source>
        <dbReference type="ARBA" id="ARBA00022642"/>
    </source>
</evidence>
<dbReference type="UniPathway" id="UPA00334">
    <property type="reaction ID" value="UER00455"/>
</dbReference>
<feature type="binding site" evidence="4">
    <location>
        <position position="164"/>
    </location>
    <ligand>
        <name>pyridoxal 5'-phosphate</name>
        <dbReference type="ChEBI" id="CHEBI:597326"/>
    </ligand>
</feature>
<feature type="binding site" evidence="4">
    <location>
        <position position="248"/>
    </location>
    <ligand>
        <name>pyridoxal 5'-phosphate</name>
        <dbReference type="ChEBI" id="CHEBI:597326"/>
    </ligand>
</feature>
<dbReference type="Gene3D" id="3.40.640.10">
    <property type="entry name" value="Type I PLP-dependent aspartate aminotransferase-like (Major domain)"/>
    <property type="match status" value="1"/>
</dbReference>
<feature type="binding site" evidence="4">
    <location>
        <position position="193"/>
    </location>
    <ligand>
        <name>pyridoxal 5'-phosphate</name>
        <dbReference type="ChEBI" id="CHEBI:597326"/>
    </ligand>
</feature>
<feature type="binding site" evidence="4">
    <location>
        <position position="97"/>
    </location>
    <ligand>
        <name>pyridoxal 5'-phosphate</name>
        <dbReference type="ChEBI" id="CHEBI:597326"/>
    </ligand>
</feature>
<dbReference type="KEGG" id="nmes:H9L09_04805"/>
<dbReference type="AlphaFoldDB" id="A0A7G9RGW4"/>
<organism evidence="7 8">
    <name type="scientific">Nocardioides mesophilus</name>
    <dbReference type="NCBI Taxonomy" id="433659"/>
    <lineage>
        <taxon>Bacteria</taxon>
        <taxon>Bacillati</taxon>
        <taxon>Actinomycetota</taxon>
        <taxon>Actinomycetes</taxon>
        <taxon>Propionibacteriales</taxon>
        <taxon>Nocardioidaceae</taxon>
        <taxon>Nocardioides</taxon>
    </lineage>
</organism>
<feature type="binding site" evidence="4">
    <location>
        <begin position="124"/>
        <end position="127"/>
    </location>
    <ligand>
        <name>pyridoxal 5'-phosphate</name>
        <dbReference type="ChEBI" id="CHEBI:597326"/>
    </ligand>
</feature>
<dbReference type="Pfam" id="PF22580">
    <property type="entry name" value="KYNU_C"/>
    <property type="match status" value="1"/>
</dbReference>
<dbReference type="Proteomes" id="UP000515947">
    <property type="component" value="Chromosome"/>
</dbReference>
<dbReference type="PIRSF" id="PIRSF038800">
    <property type="entry name" value="KYNU"/>
    <property type="match status" value="1"/>
</dbReference>
<accession>A0A7G9RGW4</accession>
<dbReference type="InterPro" id="IPR015424">
    <property type="entry name" value="PyrdxlP-dep_Trfase"/>
</dbReference>
<dbReference type="PANTHER" id="PTHR14084">
    <property type="entry name" value="KYNURENINASE"/>
    <property type="match status" value="1"/>
</dbReference>
<feature type="binding site" evidence="4">
    <location>
        <position position="274"/>
    </location>
    <ligand>
        <name>pyridoxal 5'-phosphate</name>
        <dbReference type="ChEBI" id="CHEBI:597326"/>
    </ligand>
</feature>
<dbReference type="HAMAP" id="MF_01970">
    <property type="entry name" value="Kynureninase"/>
    <property type="match status" value="1"/>
</dbReference>
<dbReference type="NCBIfam" id="TIGR01814">
    <property type="entry name" value="kynureninase"/>
    <property type="match status" value="1"/>
</dbReference>
<feature type="binding site" evidence="4">
    <location>
        <position position="218"/>
    </location>
    <ligand>
        <name>pyridoxal 5'-phosphate</name>
        <dbReference type="ChEBI" id="CHEBI:597326"/>
    </ligand>
</feature>
<dbReference type="GO" id="GO:0005737">
    <property type="term" value="C:cytoplasm"/>
    <property type="evidence" value="ECO:0007669"/>
    <property type="project" value="UniProtKB-UniRule"/>
</dbReference>
<comment type="similarity">
    <text evidence="4 6">Belongs to the kynureninase family.</text>
</comment>
<comment type="catalytic activity">
    <reaction evidence="4 6">
        <text>L-kynurenine + H2O = anthranilate + L-alanine + H(+)</text>
        <dbReference type="Rhea" id="RHEA:16813"/>
        <dbReference type="ChEBI" id="CHEBI:15377"/>
        <dbReference type="ChEBI" id="CHEBI:15378"/>
        <dbReference type="ChEBI" id="CHEBI:16567"/>
        <dbReference type="ChEBI" id="CHEBI:57959"/>
        <dbReference type="ChEBI" id="CHEBI:57972"/>
        <dbReference type="EC" id="3.7.1.3"/>
    </reaction>
</comment>
<feature type="modified residue" description="N6-(pyridoxal phosphate)lysine" evidence="4">
    <location>
        <position position="219"/>
    </location>
</feature>
<comment type="subunit">
    <text evidence="4 6">Homodimer.</text>
</comment>
<keyword evidence="3 4" id="KW-0663">Pyridoxal phosphate</keyword>
<evidence type="ECO:0000313" key="7">
    <source>
        <dbReference type="EMBL" id="QNN54839.1"/>
    </source>
</evidence>
<dbReference type="GO" id="GO:0097053">
    <property type="term" value="P:L-kynurenine catabolic process"/>
    <property type="evidence" value="ECO:0007669"/>
    <property type="project" value="UniProtKB-UniRule"/>
</dbReference>
<dbReference type="InterPro" id="IPR015422">
    <property type="entry name" value="PyrdxlP-dep_Trfase_small"/>
</dbReference>
<dbReference type="EMBL" id="CP060713">
    <property type="protein sequence ID" value="QNN54839.1"/>
    <property type="molecule type" value="Genomic_DNA"/>
</dbReference>
<dbReference type="GO" id="GO:0019805">
    <property type="term" value="P:quinolinate biosynthetic process"/>
    <property type="evidence" value="ECO:0007669"/>
    <property type="project" value="UniProtKB-UniRule"/>
</dbReference>
<dbReference type="PANTHER" id="PTHR14084:SF0">
    <property type="entry name" value="KYNURENINASE"/>
    <property type="match status" value="1"/>
</dbReference>
<evidence type="ECO:0000313" key="8">
    <source>
        <dbReference type="Proteomes" id="UP000515947"/>
    </source>
</evidence>
<keyword evidence="2 4" id="KW-0378">Hydrolase</keyword>
<keyword evidence="8" id="KW-1185">Reference proteome</keyword>
<reference evidence="7 8" key="1">
    <citation type="submission" date="2020-08" db="EMBL/GenBank/DDBJ databases">
        <title>Genome sequence of Nocardioides mesophilus KACC 16243T.</title>
        <authorList>
            <person name="Hyun D.-W."/>
            <person name="Bae J.-W."/>
        </authorList>
    </citation>
    <scope>NUCLEOTIDE SEQUENCE [LARGE SCALE GENOMIC DNA]</scope>
    <source>
        <strain evidence="7 8">KACC 16243</strain>
    </source>
</reference>
<dbReference type="GO" id="GO:0009435">
    <property type="term" value="P:NAD+ biosynthetic process"/>
    <property type="evidence" value="ECO:0007669"/>
    <property type="project" value="UniProtKB-UniRule"/>
</dbReference>
<comment type="cofactor">
    <cofactor evidence="4 6">
        <name>pyridoxal 5'-phosphate</name>
        <dbReference type="ChEBI" id="CHEBI:597326"/>
    </cofactor>
</comment>
<keyword evidence="1 4" id="KW-0662">Pyridine nucleotide biosynthesis</keyword>